<gene>
    <name evidence="1" type="ORF">NVS88_06845</name>
</gene>
<dbReference type="AlphaFoldDB" id="A0A9X4RDL0"/>
<comment type="caution">
    <text evidence="1">The sequence shown here is derived from an EMBL/GenBank/DDBJ whole genome shotgun (WGS) entry which is preliminary data.</text>
</comment>
<organism evidence="1 2">
    <name type="scientific">Speluncibacter jeojiensis</name>
    <dbReference type="NCBI Taxonomy" id="2710754"/>
    <lineage>
        <taxon>Bacteria</taxon>
        <taxon>Bacillati</taxon>
        <taxon>Actinomycetota</taxon>
        <taxon>Actinomycetes</taxon>
        <taxon>Mycobacteriales</taxon>
        <taxon>Speluncibacteraceae</taxon>
        <taxon>Speluncibacter</taxon>
    </lineage>
</organism>
<evidence type="ECO:0000313" key="1">
    <source>
        <dbReference type="EMBL" id="MDG3014272.1"/>
    </source>
</evidence>
<proteinExistence type="predicted"/>
<keyword evidence="2" id="KW-1185">Reference proteome</keyword>
<dbReference type="Proteomes" id="UP001152755">
    <property type="component" value="Unassembled WGS sequence"/>
</dbReference>
<accession>A0A9X4RDL0</accession>
<protein>
    <submittedName>
        <fullName evidence="1">Uncharacterized protein</fullName>
    </submittedName>
</protein>
<dbReference type="EMBL" id="JANRHA010000003">
    <property type="protein sequence ID" value="MDG3014272.1"/>
    <property type="molecule type" value="Genomic_DNA"/>
</dbReference>
<sequence>MATEAKGLDQHLQITSVRVLPDAEMLGAWALGLTGTTRDDAHVDGSLIVDWSPNRHRFVYDPMHSEVTLDGAEASADQVRRVITELSESASEKAAFEAIVKLAKARHRQPPGRVAEMEEQIRHG</sequence>
<dbReference type="RefSeq" id="WP_277832199.1">
    <property type="nucleotide sequence ID" value="NZ_JAAIVF010000002.1"/>
</dbReference>
<evidence type="ECO:0000313" key="2">
    <source>
        <dbReference type="Proteomes" id="UP001152755"/>
    </source>
</evidence>
<reference evidence="1" key="1">
    <citation type="submission" date="2022-08" db="EMBL/GenBank/DDBJ databases">
        <title>Genome analysis of Corynebacteriales strain.</title>
        <authorList>
            <person name="Lee S.D."/>
        </authorList>
    </citation>
    <scope>NUCLEOTIDE SEQUENCE</scope>
    <source>
        <strain evidence="1">D3-21</strain>
    </source>
</reference>
<name>A0A9X4RDL0_9ACTN</name>